<dbReference type="AlphaFoldDB" id="A0A7J6X0R8"/>
<dbReference type="Proteomes" id="UP000554482">
    <property type="component" value="Unassembled WGS sequence"/>
</dbReference>
<dbReference type="InterPro" id="IPR046341">
    <property type="entry name" value="SET_dom_sf"/>
</dbReference>
<dbReference type="SUPFAM" id="SSF82199">
    <property type="entry name" value="SET domain"/>
    <property type="match status" value="1"/>
</dbReference>
<feature type="non-terminal residue" evidence="4">
    <location>
        <position position="1"/>
    </location>
</feature>
<dbReference type="EMBL" id="JABWDY010007012">
    <property type="protein sequence ID" value="KAF5203284.1"/>
    <property type="molecule type" value="Genomic_DNA"/>
</dbReference>
<evidence type="ECO:0000256" key="1">
    <source>
        <dbReference type="ARBA" id="ARBA00022603"/>
    </source>
</evidence>
<dbReference type="Gene3D" id="3.90.1420.10">
    <property type="entry name" value="Rubisco LSMT, substrate-binding domain"/>
    <property type="match status" value="1"/>
</dbReference>
<dbReference type="Gene3D" id="3.90.1410.10">
    <property type="entry name" value="set domain protein methyltransferase, domain 1"/>
    <property type="match status" value="1"/>
</dbReference>
<evidence type="ECO:0000256" key="3">
    <source>
        <dbReference type="ARBA" id="ARBA00022691"/>
    </source>
</evidence>
<evidence type="ECO:0000256" key="2">
    <source>
        <dbReference type="ARBA" id="ARBA00022679"/>
    </source>
</evidence>
<sequence>HLTPDNILPEINSLLSNVVGDVSRLAIVVLMEQRKGQASEWDPYISSLPHAGELHSTLFWSKEELEMIHQSSVYEETISQKAQLKKEYLTLRPALDQFPIFFKDTTFEDFLHAFVLVASRAWGSSKAVSLVPFADFLNHDGDSEALLLIDEDKQISEVIADQDYTPGKQVLVSYGKYPNSTLLLDFGFTLSYNNCDQVQIQMVSPQHDPLRNLKLELVHKLSTPVVTDSCSIDSFRNSFIIKEVRSTRGKGKGIPQPLRAFARILCTDTLEELRDLELEALQTDGRLARRPLKNMSREIQSHQLLLSRITHLIQDYDASVKEARVYLIRKKVEKLKWPSRRITLLTISLTRLTRMVSRSLGTTGTLQPKGWIQSF</sequence>
<keyword evidence="1 4" id="KW-0489">Methyltransferase</keyword>
<dbReference type="GO" id="GO:0032259">
    <property type="term" value="P:methylation"/>
    <property type="evidence" value="ECO:0007669"/>
    <property type="project" value="UniProtKB-KW"/>
</dbReference>
<name>A0A7J6X0R8_THATH</name>
<dbReference type="GO" id="GO:0016279">
    <property type="term" value="F:protein-lysine N-methyltransferase activity"/>
    <property type="evidence" value="ECO:0007669"/>
    <property type="project" value="TreeGrafter"/>
</dbReference>
<keyword evidence="3" id="KW-0949">S-adenosyl-L-methionine</keyword>
<dbReference type="InterPro" id="IPR050600">
    <property type="entry name" value="SETD3_SETD6_MTase"/>
</dbReference>
<proteinExistence type="predicted"/>
<dbReference type="OrthoDB" id="441812at2759"/>
<dbReference type="InterPro" id="IPR036464">
    <property type="entry name" value="Rubisco_LSMT_subst-bd_sf"/>
</dbReference>
<reference evidence="4 5" key="1">
    <citation type="submission" date="2020-06" db="EMBL/GenBank/DDBJ databases">
        <title>Transcriptomic and genomic resources for Thalictrum thalictroides and T. hernandezii: Facilitating candidate gene discovery in an emerging model plant lineage.</title>
        <authorList>
            <person name="Arias T."/>
            <person name="Riano-Pachon D.M."/>
            <person name="Di Stilio V.S."/>
        </authorList>
    </citation>
    <scope>NUCLEOTIDE SEQUENCE [LARGE SCALE GENOMIC DNA]</scope>
    <source>
        <strain evidence="5">cv. WT478/WT964</strain>
        <tissue evidence="4">Leaves</tissue>
    </source>
</reference>
<dbReference type="PANTHER" id="PTHR13271">
    <property type="entry name" value="UNCHARACTERIZED PUTATIVE METHYLTRANSFERASE"/>
    <property type="match status" value="1"/>
</dbReference>
<keyword evidence="2 4" id="KW-0808">Transferase</keyword>
<keyword evidence="5" id="KW-1185">Reference proteome</keyword>
<protein>
    <submittedName>
        <fullName evidence="4">Histone-lysine n-methyltransferase setd3</fullName>
    </submittedName>
</protein>
<accession>A0A7J6X0R8</accession>
<dbReference type="PANTHER" id="PTHR13271:SF134">
    <property type="entry name" value="OS01G0976450 PROTEIN"/>
    <property type="match status" value="1"/>
</dbReference>
<evidence type="ECO:0000313" key="5">
    <source>
        <dbReference type="Proteomes" id="UP000554482"/>
    </source>
</evidence>
<evidence type="ECO:0000313" key="4">
    <source>
        <dbReference type="EMBL" id="KAF5203284.1"/>
    </source>
</evidence>
<organism evidence="4 5">
    <name type="scientific">Thalictrum thalictroides</name>
    <name type="common">Rue-anemone</name>
    <name type="synonym">Anemone thalictroides</name>
    <dbReference type="NCBI Taxonomy" id="46969"/>
    <lineage>
        <taxon>Eukaryota</taxon>
        <taxon>Viridiplantae</taxon>
        <taxon>Streptophyta</taxon>
        <taxon>Embryophyta</taxon>
        <taxon>Tracheophyta</taxon>
        <taxon>Spermatophyta</taxon>
        <taxon>Magnoliopsida</taxon>
        <taxon>Ranunculales</taxon>
        <taxon>Ranunculaceae</taxon>
        <taxon>Thalictroideae</taxon>
        <taxon>Thalictrum</taxon>
    </lineage>
</organism>
<gene>
    <name evidence="4" type="ORF">FRX31_007134</name>
</gene>
<comment type="caution">
    <text evidence="4">The sequence shown here is derived from an EMBL/GenBank/DDBJ whole genome shotgun (WGS) entry which is preliminary data.</text>
</comment>